<keyword evidence="1" id="KW-0732">Signal</keyword>
<feature type="chain" id="PRO_5032482387" description="Secretion system C-terminal sorting domain-containing protein" evidence="1">
    <location>
        <begin position="20"/>
        <end position="371"/>
    </location>
</feature>
<reference evidence="3 4" key="1">
    <citation type="submission" date="2020-08" db="EMBL/GenBank/DDBJ databases">
        <title>Genomic Encyclopedia of Type Strains, Phase IV (KMG-IV): sequencing the most valuable type-strain genomes for metagenomic binning, comparative biology and taxonomic classification.</title>
        <authorList>
            <person name="Goeker M."/>
        </authorList>
    </citation>
    <scope>NUCLEOTIDE SEQUENCE [LARGE SCALE GENOMIC DNA]</scope>
    <source>
        <strain evidence="3 4">DSM 105074</strain>
    </source>
</reference>
<dbReference type="RefSeq" id="WP_184176459.1">
    <property type="nucleotide sequence ID" value="NZ_JACHGF010000007.1"/>
</dbReference>
<dbReference type="Proteomes" id="UP000557307">
    <property type="component" value="Unassembled WGS sequence"/>
</dbReference>
<evidence type="ECO:0000259" key="2">
    <source>
        <dbReference type="Pfam" id="PF18962"/>
    </source>
</evidence>
<evidence type="ECO:0000256" key="1">
    <source>
        <dbReference type="SAM" id="SignalP"/>
    </source>
</evidence>
<dbReference type="Pfam" id="PF18962">
    <property type="entry name" value="Por_Secre_tail"/>
    <property type="match status" value="1"/>
</dbReference>
<dbReference type="AlphaFoldDB" id="A0A840TSL3"/>
<dbReference type="EMBL" id="JACHGF010000007">
    <property type="protein sequence ID" value="MBB5285875.1"/>
    <property type="molecule type" value="Genomic_DNA"/>
</dbReference>
<keyword evidence="4" id="KW-1185">Reference proteome</keyword>
<evidence type="ECO:0000313" key="3">
    <source>
        <dbReference type="EMBL" id="MBB5285875.1"/>
    </source>
</evidence>
<dbReference type="InterPro" id="IPR026444">
    <property type="entry name" value="Secre_tail"/>
</dbReference>
<feature type="domain" description="Secretion system C-terminal sorting" evidence="2">
    <location>
        <begin position="295"/>
        <end position="370"/>
    </location>
</feature>
<name>A0A840TSL3_9BACT</name>
<accession>A0A840TSL3</accession>
<protein>
    <recommendedName>
        <fullName evidence="2">Secretion system C-terminal sorting domain-containing protein</fullName>
    </recommendedName>
</protein>
<feature type="signal peptide" evidence="1">
    <location>
        <begin position="1"/>
        <end position="19"/>
    </location>
</feature>
<evidence type="ECO:0000313" key="4">
    <source>
        <dbReference type="Proteomes" id="UP000557307"/>
    </source>
</evidence>
<sequence>MKKICLLGLLMCLSAVASATHLMGGEIQAKHLNGFTYEITVILYLNKQNGGAAVEAQEQVLVCLENTENVRINRTSTEPMPGVAFAVKCTYRTTYTFAAPGTYTIRSILDNRTNNILNVNLASPSQESSGVIQTTLNTNFPNTTPSLPNPVLLTGVRQVFTTPLATTDVDGDSLAYRVTRVLRRNGAACQAATPDPTYRFPNDLTQEGTFRAENAALIWNAPTRVGSYLYALVMEEWRQGVKISETLRESLVLVTDQGGTPVTLPPYEVVGFHPSDPITSLTPLEFTTADMALNLYPVPSEEWLHVEVQSRRPASHLIELLNVQGRTLDQVHFTEPAPQRSHSFRVGTLPQGVYLIRVRGEQQSLTRKFVK</sequence>
<dbReference type="NCBIfam" id="TIGR04183">
    <property type="entry name" value="Por_Secre_tail"/>
    <property type="match status" value="1"/>
</dbReference>
<comment type="caution">
    <text evidence="3">The sequence shown here is derived from an EMBL/GenBank/DDBJ whole genome shotgun (WGS) entry which is preliminary data.</text>
</comment>
<proteinExistence type="predicted"/>
<organism evidence="3 4">
    <name type="scientific">Rhabdobacter roseus</name>
    <dbReference type="NCBI Taxonomy" id="1655419"/>
    <lineage>
        <taxon>Bacteria</taxon>
        <taxon>Pseudomonadati</taxon>
        <taxon>Bacteroidota</taxon>
        <taxon>Cytophagia</taxon>
        <taxon>Cytophagales</taxon>
        <taxon>Cytophagaceae</taxon>
        <taxon>Rhabdobacter</taxon>
    </lineage>
</organism>
<gene>
    <name evidence="3" type="ORF">HNQ92_004035</name>
</gene>